<comment type="pathway">
    <text evidence="5">Amino-acid biosynthesis; L-leucine biosynthesis; L-leucine from 3-methyl-2-oxobutanoate: step 4/4.</text>
</comment>
<evidence type="ECO:0000256" key="17">
    <source>
        <dbReference type="RuleBase" id="RU004516"/>
    </source>
</evidence>
<comment type="similarity">
    <text evidence="6 16">Belongs to the class-IV pyridoxal-phosphate-dependent aminotransferase family.</text>
</comment>
<comment type="catalytic activity">
    <reaction evidence="13 18">
        <text>L-isoleucine + 2-oxoglutarate = (S)-3-methyl-2-oxopentanoate + L-glutamate</text>
        <dbReference type="Rhea" id="RHEA:24801"/>
        <dbReference type="ChEBI" id="CHEBI:16810"/>
        <dbReference type="ChEBI" id="CHEBI:29985"/>
        <dbReference type="ChEBI" id="CHEBI:35146"/>
        <dbReference type="ChEBI" id="CHEBI:58045"/>
        <dbReference type="EC" id="2.6.1.42"/>
    </reaction>
</comment>
<dbReference type="UniPathway" id="UPA00048">
    <property type="reaction ID" value="UER00073"/>
</dbReference>
<evidence type="ECO:0000256" key="2">
    <source>
        <dbReference type="ARBA" id="ARBA00003109"/>
    </source>
</evidence>
<keyword evidence="11 18" id="KW-0100">Branched-chain amino acid biosynthesis</keyword>
<evidence type="ECO:0000256" key="10">
    <source>
        <dbReference type="ARBA" id="ARBA00022898"/>
    </source>
</evidence>
<dbReference type="RefSeq" id="WP_013257671.1">
    <property type="nucleotide sequence ID" value="NC_014365.1"/>
</dbReference>
<evidence type="ECO:0000313" key="20">
    <source>
        <dbReference type="Proteomes" id="UP000009047"/>
    </source>
</evidence>
<dbReference type="GO" id="GO:0009098">
    <property type="term" value="P:L-leucine biosynthetic process"/>
    <property type="evidence" value="ECO:0007669"/>
    <property type="project" value="UniProtKB-UniPathway"/>
</dbReference>
<dbReference type="GO" id="GO:0009099">
    <property type="term" value="P:L-valine biosynthetic process"/>
    <property type="evidence" value="ECO:0007669"/>
    <property type="project" value="UniProtKB-UniPathway"/>
</dbReference>
<evidence type="ECO:0000256" key="9">
    <source>
        <dbReference type="ARBA" id="ARBA00022679"/>
    </source>
</evidence>
<comment type="catalytic activity">
    <reaction evidence="14 18">
        <text>L-leucine + 2-oxoglutarate = 4-methyl-2-oxopentanoate + L-glutamate</text>
        <dbReference type="Rhea" id="RHEA:18321"/>
        <dbReference type="ChEBI" id="CHEBI:16810"/>
        <dbReference type="ChEBI" id="CHEBI:17865"/>
        <dbReference type="ChEBI" id="CHEBI:29985"/>
        <dbReference type="ChEBI" id="CHEBI:57427"/>
        <dbReference type="EC" id="2.6.1.42"/>
    </reaction>
</comment>
<dbReference type="GO" id="GO:0052656">
    <property type="term" value="F:L-isoleucine-2-oxoglutarate transaminase activity"/>
    <property type="evidence" value="ECO:0007669"/>
    <property type="project" value="RHEA"/>
</dbReference>
<name>E1QF81_DESB2</name>
<dbReference type="InterPro" id="IPR043131">
    <property type="entry name" value="BCAT-like_N"/>
</dbReference>
<evidence type="ECO:0000256" key="13">
    <source>
        <dbReference type="ARBA" id="ARBA00048798"/>
    </source>
</evidence>
<dbReference type="GO" id="GO:0052655">
    <property type="term" value="F:L-valine-2-oxoglutarate transaminase activity"/>
    <property type="evidence" value="ECO:0007669"/>
    <property type="project" value="RHEA"/>
</dbReference>
<dbReference type="PROSITE" id="PS00770">
    <property type="entry name" value="AA_TRANSFER_CLASS_4"/>
    <property type="match status" value="1"/>
</dbReference>
<dbReference type="InterPro" id="IPR001544">
    <property type="entry name" value="Aminotrans_IV"/>
</dbReference>
<evidence type="ECO:0000256" key="14">
    <source>
        <dbReference type="ARBA" id="ARBA00049229"/>
    </source>
</evidence>
<comment type="function">
    <text evidence="2">Acts on leucine, isoleucine and valine.</text>
</comment>
<dbReference type="STRING" id="644282.Deba_0847"/>
<dbReference type="HOGENOM" id="CLU_031922_0_2_7"/>
<dbReference type="NCBIfam" id="NF009897">
    <property type="entry name" value="PRK13357.1"/>
    <property type="match status" value="1"/>
</dbReference>
<dbReference type="UniPathway" id="UPA00047">
    <property type="reaction ID" value="UER00058"/>
</dbReference>
<dbReference type="PANTHER" id="PTHR11825:SF44">
    <property type="entry name" value="BRANCHED-CHAIN-AMINO-ACID AMINOTRANSFERASE"/>
    <property type="match status" value="1"/>
</dbReference>
<keyword evidence="20" id="KW-1185">Reference proteome</keyword>
<dbReference type="InterPro" id="IPR018300">
    <property type="entry name" value="Aminotrans_IV_CS"/>
</dbReference>
<reference evidence="19 20" key="1">
    <citation type="journal article" date="2010" name="Stand. Genomic Sci.">
        <title>Complete genome sequence of Desulfarculus baarsii type strain (2st14).</title>
        <authorList>
            <person name="Sun H."/>
            <person name="Spring S."/>
            <person name="Lapidus A."/>
            <person name="Davenport K."/>
            <person name="Del Rio T.G."/>
            <person name="Tice H."/>
            <person name="Nolan M."/>
            <person name="Copeland A."/>
            <person name="Cheng J.F."/>
            <person name="Lucas S."/>
            <person name="Tapia R."/>
            <person name="Goodwin L."/>
            <person name="Pitluck S."/>
            <person name="Ivanova N."/>
            <person name="Pagani I."/>
            <person name="Mavromatis K."/>
            <person name="Ovchinnikova G."/>
            <person name="Pati A."/>
            <person name="Chen A."/>
            <person name="Palaniappan K."/>
            <person name="Hauser L."/>
            <person name="Chang Y.J."/>
            <person name="Jeffries C.D."/>
            <person name="Detter J.C."/>
            <person name="Han C."/>
            <person name="Rohde M."/>
            <person name="Brambilla E."/>
            <person name="Goker M."/>
            <person name="Woyke T."/>
            <person name="Bristow J."/>
            <person name="Eisen J.A."/>
            <person name="Markowitz V."/>
            <person name="Hugenholtz P."/>
            <person name="Kyrpides N.C."/>
            <person name="Klenk H.P."/>
            <person name="Land M."/>
        </authorList>
    </citation>
    <scope>NUCLEOTIDE SEQUENCE [LARGE SCALE GENOMIC DNA]</scope>
    <source>
        <strain evidence="20">ATCC 33931 / DSM 2075 / LMG 7858 / VKM B-1802 / 2st14</strain>
    </source>
</reference>
<dbReference type="Gene3D" id="3.30.470.10">
    <property type="match status" value="1"/>
</dbReference>
<gene>
    <name evidence="19" type="ordered locus">Deba_0847</name>
</gene>
<sequence length="357" mass="39220">MNIAKTLKPKDQLKPKPADENNLGFGRIFTDHMLLMDYQTGKGWHNPRVEPYGPFTLDPAAMIFHYGQEVFEGLKAYRGEGGHVYMFRPAANIERMNRSCDRLCIPALPNEVVLEAMYELIRVEQDWIPRAEGTSLYVRPTIIATEACLGVKTSATYLFYIITGPVGAYYAEGFNPVRIWVEEKYVRAAIGGTGEAKTSGNYASSLKAATEAHEKGFTQVLWLNACDRQSIEEVGTMNIFFKIAGEVITSPLDGSILPGVTRDSVLALCRHWGMNVSERQLTIDDIIAAAKAGTLEEAFGTGTAAVISPVGSIHFKGQDYQVADGQTGALSLKLYDEITGIQLGKKPDPFGWVVKVA</sequence>
<dbReference type="NCBIfam" id="TIGR01123">
    <property type="entry name" value="ilvE_II"/>
    <property type="match status" value="1"/>
</dbReference>
<evidence type="ECO:0000256" key="16">
    <source>
        <dbReference type="RuleBase" id="RU004106"/>
    </source>
</evidence>
<dbReference type="Proteomes" id="UP000009047">
    <property type="component" value="Chromosome"/>
</dbReference>
<evidence type="ECO:0000256" key="6">
    <source>
        <dbReference type="ARBA" id="ARBA00009320"/>
    </source>
</evidence>
<dbReference type="EC" id="2.6.1.42" evidence="18"/>
<dbReference type="InterPro" id="IPR043132">
    <property type="entry name" value="BCAT-like_C"/>
</dbReference>
<dbReference type="UniPathway" id="UPA00049">
    <property type="reaction ID" value="UER00062"/>
</dbReference>
<evidence type="ECO:0000256" key="3">
    <source>
        <dbReference type="ARBA" id="ARBA00004824"/>
    </source>
</evidence>
<accession>E1QF81</accession>
<comment type="cofactor">
    <cofactor evidence="1 17">
        <name>pyridoxal 5'-phosphate</name>
        <dbReference type="ChEBI" id="CHEBI:597326"/>
    </cofactor>
</comment>
<dbReference type="Pfam" id="PF01063">
    <property type="entry name" value="Aminotran_4"/>
    <property type="match status" value="1"/>
</dbReference>
<evidence type="ECO:0000256" key="5">
    <source>
        <dbReference type="ARBA" id="ARBA00005072"/>
    </source>
</evidence>
<keyword evidence="7 18" id="KW-0032">Aminotransferase</keyword>
<keyword evidence="9 18" id="KW-0808">Transferase</keyword>
<evidence type="ECO:0000256" key="12">
    <source>
        <dbReference type="ARBA" id="ARBA00048212"/>
    </source>
</evidence>
<dbReference type="CDD" id="cd01557">
    <property type="entry name" value="BCAT_beta_family"/>
    <property type="match status" value="1"/>
</dbReference>
<evidence type="ECO:0000256" key="7">
    <source>
        <dbReference type="ARBA" id="ARBA00022576"/>
    </source>
</evidence>
<dbReference type="GO" id="GO:0009097">
    <property type="term" value="P:isoleucine biosynthetic process"/>
    <property type="evidence" value="ECO:0007669"/>
    <property type="project" value="UniProtKB-UniPathway"/>
</dbReference>
<dbReference type="InterPro" id="IPR036038">
    <property type="entry name" value="Aminotransferase-like"/>
</dbReference>
<evidence type="ECO:0000256" key="15">
    <source>
        <dbReference type="PIRSR" id="PIRSR006468-1"/>
    </source>
</evidence>
<evidence type="ECO:0000256" key="18">
    <source>
        <dbReference type="RuleBase" id="RU004517"/>
    </source>
</evidence>
<keyword evidence="10 17" id="KW-0663">Pyridoxal phosphate</keyword>
<dbReference type="InterPro" id="IPR005786">
    <property type="entry name" value="B_amino_transII"/>
</dbReference>
<comment type="pathway">
    <text evidence="4">Amino-acid biosynthesis; L-valine biosynthesis; L-valine from pyruvate: step 4/4.</text>
</comment>
<protein>
    <recommendedName>
        <fullName evidence="18">Branched-chain-amino-acid aminotransferase</fullName>
        <ecNumber evidence="18">2.6.1.42</ecNumber>
    </recommendedName>
</protein>
<dbReference type="GO" id="GO:0052654">
    <property type="term" value="F:L-leucine-2-oxoglutarate transaminase activity"/>
    <property type="evidence" value="ECO:0007669"/>
    <property type="project" value="RHEA"/>
</dbReference>
<dbReference type="PANTHER" id="PTHR11825">
    <property type="entry name" value="SUBGROUP IIII AMINOTRANSFERASE"/>
    <property type="match status" value="1"/>
</dbReference>
<evidence type="ECO:0000256" key="8">
    <source>
        <dbReference type="ARBA" id="ARBA00022605"/>
    </source>
</evidence>
<dbReference type="Gene3D" id="3.20.10.10">
    <property type="entry name" value="D-amino Acid Aminotransferase, subunit A, domain 2"/>
    <property type="match status" value="1"/>
</dbReference>
<evidence type="ECO:0000256" key="11">
    <source>
        <dbReference type="ARBA" id="ARBA00023304"/>
    </source>
</evidence>
<evidence type="ECO:0000256" key="4">
    <source>
        <dbReference type="ARBA" id="ARBA00004931"/>
    </source>
</evidence>
<proteinExistence type="inferred from homology"/>
<dbReference type="PIRSF" id="PIRSF006468">
    <property type="entry name" value="BCAT1"/>
    <property type="match status" value="1"/>
</dbReference>
<evidence type="ECO:0000313" key="19">
    <source>
        <dbReference type="EMBL" id="ADK84217.1"/>
    </source>
</evidence>
<keyword evidence="8 18" id="KW-0028">Amino-acid biosynthesis</keyword>
<dbReference type="SUPFAM" id="SSF56752">
    <property type="entry name" value="D-aminoacid aminotransferase-like PLP-dependent enzymes"/>
    <property type="match status" value="1"/>
</dbReference>
<comment type="pathway">
    <text evidence="3">Amino-acid biosynthesis; L-isoleucine biosynthesis; L-isoleucine from 2-oxobutanoate: step 4/4.</text>
</comment>
<evidence type="ECO:0000256" key="1">
    <source>
        <dbReference type="ARBA" id="ARBA00001933"/>
    </source>
</evidence>
<dbReference type="EMBL" id="CP002085">
    <property type="protein sequence ID" value="ADK84217.1"/>
    <property type="molecule type" value="Genomic_DNA"/>
</dbReference>
<feature type="modified residue" description="N6-(pyridoxal phosphate)lysine" evidence="15">
    <location>
        <position position="197"/>
    </location>
</feature>
<dbReference type="KEGG" id="dbr:Deba_0847"/>
<organism evidence="19 20">
    <name type="scientific">Desulfarculus baarsii (strain ATCC 33931 / DSM 2075 / LMG 7858 / VKM B-1802 / 2st14)</name>
    <dbReference type="NCBI Taxonomy" id="644282"/>
    <lineage>
        <taxon>Bacteria</taxon>
        <taxon>Pseudomonadati</taxon>
        <taxon>Thermodesulfobacteriota</taxon>
        <taxon>Desulfarculia</taxon>
        <taxon>Desulfarculales</taxon>
        <taxon>Desulfarculaceae</taxon>
        <taxon>Desulfarculus</taxon>
    </lineage>
</organism>
<dbReference type="eggNOG" id="COG0115">
    <property type="taxonomic scope" value="Bacteria"/>
</dbReference>
<dbReference type="InterPro" id="IPR033939">
    <property type="entry name" value="BCAT_family"/>
</dbReference>
<dbReference type="AlphaFoldDB" id="E1QF81"/>
<dbReference type="OrthoDB" id="9804984at2"/>
<comment type="catalytic activity">
    <reaction evidence="12 18">
        <text>L-valine + 2-oxoglutarate = 3-methyl-2-oxobutanoate + L-glutamate</text>
        <dbReference type="Rhea" id="RHEA:24813"/>
        <dbReference type="ChEBI" id="CHEBI:11851"/>
        <dbReference type="ChEBI" id="CHEBI:16810"/>
        <dbReference type="ChEBI" id="CHEBI:29985"/>
        <dbReference type="ChEBI" id="CHEBI:57762"/>
        <dbReference type="EC" id="2.6.1.42"/>
    </reaction>
</comment>